<evidence type="ECO:0000256" key="12">
    <source>
        <dbReference type="ARBA" id="ARBA00034617"/>
    </source>
</evidence>
<dbReference type="GO" id="GO:0005524">
    <property type="term" value="F:ATP binding"/>
    <property type="evidence" value="ECO:0007669"/>
    <property type="project" value="UniProtKB-UniRule"/>
</dbReference>
<evidence type="ECO:0000256" key="2">
    <source>
        <dbReference type="ARBA" id="ARBA00022722"/>
    </source>
</evidence>
<comment type="catalytic activity">
    <reaction evidence="12">
        <text>Couples ATP hydrolysis with the unwinding of duplex DNA by translocating in the 3'-5' direction.</text>
        <dbReference type="EC" id="5.6.2.4"/>
    </reaction>
</comment>
<protein>
    <recommendedName>
        <fullName evidence="13">DNA 3'-5' helicase</fullName>
        <ecNumber evidence="13">5.6.2.4</ecNumber>
    </recommendedName>
</protein>
<evidence type="ECO:0000256" key="5">
    <source>
        <dbReference type="ARBA" id="ARBA00022801"/>
    </source>
</evidence>
<keyword evidence="2" id="KW-0540">Nuclease</keyword>
<keyword evidence="19" id="KW-1185">Reference proteome</keyword>
<dbReference type="EC" id="5.6.2.4" evidence="13"/>
<dbReference type="GO" id="GO:0033202">
    <property type="term" value="C:DNA helicase complex"/>
    <property type="evidence" value="ECO:0007669"/>
    <property type="project" value="TreeGrafter"/>
</dbReference>
<dbReference type="Gene3D" id="3.90.320.10">
    <property type="match status" value="1"/>
</dbReference>
<dbReference type="InterPro" id="IPR014017">
    <property type="entry name" value="DNA_helicase_UvrD-like_C"/>
</dbReference>
<dbReference type="GO" id="GO:0004527">
    <property type="term" value="F:exonuclease activity"/>
    <property type="evidence" value="ECO:0007669"/>
    <property type="project" value="UniProtKB-KW"/>
</dbReference>
<dbReference type="InterPro" id="IPR013986">
    <property type="entry name" value="DExx_box_DNA_helicase_dom_sf"/>
</dbReference>
<keyword evidence="3 15" id="KW-0547">Nucleotide-binding</keyword>
<dbReference type="InterPro" id="IPR014016">
    <property type="entry name" value="UvrD-like_ATP-bd"/>
</dbReference>
<dbReference type="GO" id="GO:0003677">
    <property type="term" value="F:DNA binding"/>
    <property type="evidence" value="ECO:0007669"/>
    <property type="project" value="UniProtKB-KW"/>
</dbReference>
<gene>
    <name evidence="18" type="ordered locus">Shel_08490</name>
</gene>
<dbReference type="HOGENOM" id="CLU_001114_1_3_11"/>
<dbReference type="InterPro" id="IPR038726">
    <property type="entry name" value="PDDEXK_AddAB-type"/>
</dbReference>
<keyword evidence="11" id="KW-0413">Isomerase</keyword>
<comment type="similarity">
    <text evidence="1">Belongs to the helicase family. UvrD subfamily.</text>
</comment>
<dbReference type="RefSeq" id="WP_012798004.1">
    <property type="nucleotide sequence ID" value="NC_013165.1"/>
</dbReference>
<feature type="domain" description="UvrD-like helicase C-terminal" evidence="17">
    <location>
        <begin position="462"/>
        <end position="745"/>
    </location>
</feature>
<name>C7N4R5_SLAHD</name>
<keyword evidence="6 15" id="KW-0347">Helicase</keyword>
<organism evidence="18 19">
    <name type="scientific">Slackia heliotrinireducens (strain ATCC 29202 / DSM 20476 / NCTC 11029 / RHS 1)</name>
    <name type="common">Peptococcus heliotrinreducens</name>
    <dbReference type="NCBI Taxonomy" id="471855"/>
    <lineage>
        <taxon>Bacteria</taxon>
        <taxon>Bacillati</taxon>
        <taxon>Actinomycetota</taxon>
        <taxon>Coriobacteriia</taxon>
        <taxon>Eggerthellales</taxon>
        <taxon>Eggerthellaceae</taxon>
        <taxon>Slackia</taxon>
    </lineage>
</organism>
<dbReference type="GO" id="GO:0043138">
    <property type="term" value="F:3'-5' DNA helicase activity"/>
    <property type="evidence" value="ECO:0007669"/>
    <property type="project" value="UniProtKB-EC"/>
</dbReference>
<dbReference type="InterPro" id="IPR011604">
    <property type="entry name" value="PDDEXK-like_dom_sf"/>
</dbReference>
<keyword evidence="10" id="KW-0234">DNA repair</keyword>
<dbReference type="PANTHER" id="PTHR11070">
    <property type="entry name" value="UVRD / RECB / PCRA DNA HELICASE FAMILY MEMBER"/>
    <property type="match status" value="1"/>
</dbReference>
<dbReference type="EMBL" id="CP001684">
    <property type="protein sequence ID" value="ACV21900.1"/>
    <property type="molecule type" value="Genomic_DNA"/>
</dbReference>
<proteinExistence type="inferred from homology"/>
<dbReference type="eggNOG" id="COG1074">
    <property type="taxonomic scope" value="Bacteria"/>
</dbReference>
<dbReference type="STRING" id="471855.Shel_08490"/>
<keyword evidence="7 18" id="KW-0269">Exonuclease</keyword>
<evidence type="ECO:0000256" key="10">
    <source>
        <dbReference type="ARBA" id="ARBA00023204"/>
    </source>
</evidence>
<keyword evidence="9" id="KW-0238">DNA-binding</keyword>
<evidence type="ECO:0000256" key="13">
    <source>
        <dbReference type="ARBA" id="ARBA00034808"/>
    </source>
</evidence>
<dbReference type="KEGG" id="shi:Shel_08490"/>
<evidence type="ECO:0000259" key="17">
    <source>
        <dbReference type="PROSITE" id="PS51217"/>
    </source>
</evidence>
<dbReference type="InterPro" id="IPR027417">
    <property type="entry name" value="P-loop_NTPase"/>
</dbReference>
<evidence type="ECO:0000259" key="16">
    <source>
        <dbReference type="PROSITE" id="PS51198"/>
    </source>
</evidence>
<dbReference type="Pfam" id="PF00580">
    <property type="entry name" value="UvrD-helicase"/>
    <property type="match status" value="1"/>
</dbReference>
<dbReference type="GO" id="GO:0000725">
    <property type="term" value="P:recombinational repair"/>
    <property type="evidence" value="ECO:0007669"/>
    <property type="project" value="TreeGrafter"/>
</dbReference>
<accession>C7N4R5</accession>
<evidence type="ECO:0000256" key="11">
    <source>
        <dbReference type="ARBA" id="ARBA00023235"/>
    </source>
</evidence>
<dbReference type="PROSITE" id="PS51198">
    <property type="entry name" value="UVRD_HELICASE_ATP_BIND"/>
    <property type="match status" value="1"/>
</dbReference>
<keyword evidence="4" id="KW-0227">DNA damage</keyword>
<sequence>MNKETLTPPQRASVETLDRPLVISAGAGSGKTFTLTQRIAWALLPGSGEGGDPFVDSIDEVMAITFTTKAAQEIKARVKSTLRAEGMVEESLKVDSAWISTIHGMCSRILREHALEIGIDPAFTVLNEADATDMMERAIQTVLSQADELMSPEGMDGLFAEYSIRPNAFGGESIERMIRSLANAAASSPAGFDALRVPPEGRGWTDLLRAAWQTWEDMGGVVRNLKASATRDALLAKGDDAAEAVQALLMSGEEPTPEACLEILSQFPDPNGRIGRSDEAYCEGKPRWKQMWSLLAGEALCKLSRPFVNDLITLSKRVLKEYEALKSAAYALDNTDLLVLAFRAFDQHPEIADQYARTFKLVMIDEFQDTDQLQIDMISHMAGEGLERLCTVGDAQQSIYRFRGADVDVYRRHVERMQKRDDAVYVELHDNFRSHADVLSFVDCLFGRSWMFGDAFMSLAPGRNEAKVKRPYRSDTPRIQLQLVEREQRDTAAERATGADACRIEALGIAKRFSELRRAGHPSSDMVVLLGRMTNADVYAQVLRDAGFECVIAGGSLFGKMPETLVVLRLLQVAADPNDAPALFEVLTSDMFALSADDLLELATDRTAKEGLRKRDISKGLFRLHADMEEGMPASPALRHAVEVLRDMCFRAGSDAPDRILTEALVRSGWLSRLQEQGAQGMAVAGNVLKAVRMAGDICQENVCGVAAAAREMAARLESCKEAPGALSAEAGDFVRIMTIHASKGLEFPIVAVADFAKERRSSAGKFMCETIRGTTYISLMPGNSASDLEVLTKRAKAYASVDPEKDDVDLIGAIESAASQTELRSLLTAYGIQQEKEESQRLLYVALTRASESLFVSMHVKRTKQPAVYIDTMSDIRAGLMAAQGNAEGDFPDQAGVPVPLEYGGSAPALFTRLPISRDVSGGLSYPDALQGFAATLVPTQASSTVTLPDPGRGIVAVDGAPSVFDRGNVRSYSSLEEALPAGFLEGETDALGTASPSPFGAVSLSYETEDSRAAYGSSQDVLDDPFADDDAFWDELAADLSSDTDKATDVGSAFHALAQWSVEMANGQVEGEGHAVPLPVPDAQRIAAVMKVNGVDAASHVRLEEALLRWYGSDACARALACKNLQAEAPFFVTVPDDGGTELYLEGSIDLLASDGGFDQAYIVDYKTGGHEDETSEKLQTKHLLQATCYAYALFTQGYGRVDLSFVRVEQEDADAPGQPQCVNYSFTLEDAPVLAKRILSAYKAGGRS</sequence>
<comment type="catalytic activity">
    <reaction evidence="14">
        <text>ATP + H2O = ADP + phosphate + H(+)</text>
        <dbReference type="Rhea" id="RHEA:13065"/>
        <dbReference type="ChEBI" id="CHEBI:15377"/>
        <dbReference type="ChEBI" id="CHEBI:15378"/>
        <dbReference type="ChEBI" id="CHEBI:30616"/>
        <dbReference type="ChEBI" id="CHEBI:43474"/>
        <dbReference type="ChEBI" id="CHEBI:456216"/>
        <dbReference type="EC" id="5.6.2.4"/>
    </reaction>
</comment>
<evidence type="ECO:0000256" key="9">
    <source>
        <dbReference type="ARBA" id="ARBA00023125"/>
    </source>
</evidence>
<dbReference type="Gene3D" id="1.10.10.160">
    <property type="match status" value="1"/>
</dbReference>
<dbReference type="Pfam" id="PF12705">
    <property type="entry name" value="PDDEXK_1"/>
    <property type="match status" value="1"/>
</dbReference>
<dbReference type="Pfam" id="PF13361">
    <property type="entry name" value="UvrD_C"/>
    <property type="match status" value="1"/>
</dbReference>
<keyword evidence="8 15" id="KW-0067">ATP-binding</keyword>
<dbReference type="InterPro" id="IPR011335">
    <property type="entry name" value="Restrct_endonuc-II-like"/>
</dbReference>
<evidence type="ECO:0000256" key="4">
    <source>
        <dbReference type="ARBA" id="ARBA00022763"/>
    </source>
</evidence>
<dbReference type="InterPro" id="IPR000212">
    <property type="entry name" value="DNA_helicase_UvrD/REP"/>
</dbReference>
<feature type="domain" description="UvrD-like helicase ATP-binding" evidence="16">
    <location>
        <begin position="4"/>
        <end position="435"/>
    </location>
</feature>
<feature type="binding site" evidence="15">
    <location>
        <begin position="25"/>
        <end position="32"/>
    </location>
    <ligand>
        <name>ATP</name>
        <dbReference type="ChEBI" id="CHEBI:30616"/>
    </ligand>
</feature>
<dbReference type="Gene3D" id="3.40.50.300">
    <property type="entry name" value="P-loop containing nucleotide triphosphate hydrolases"/>
    <property type="match status" value="4"/>
</dbReference>
<dbReference type="SUPFAM" id="SSF52980">
    <property type="entry name" value="Restriction endonuclease-like"/>
    <property type="match status" value="1"/>
</dbReference>
<evidence type="ECO:0000256" key="8">
    <source>
        <dbReference type="ARBA" id="ARBA00022840"/>
    </source>
</evidence>
<evidence type="ECO:0000256" key="6">
    <source>
        <dbReference type="ARBA" id="ARBA00022806"/>
    </source>
</evidence>
<dbReference type="PANTHER" id="PTHR11070:SF2">
    <property type="entry name" value="ATP-DEPENDENT DNA HELICASE SRS2"/>
    <property type="match status" value="1"/>
</dbReference>
<evidence type="ECO:0000256" key="14">
    <source>
        <dbReference type="ARBA" id="ARBA00048988"/>
    </source>
</evidence>
<evidence type="ECO:0000313" key="19">
    <source>
        <dbReference type="Proteomes" id="UP000002026"/>
    </source>
</evidence>
<evidence type="ECO:0000256" key="7">
    <source>
        <dbReference type="ARBA" id="ARBA00022839"/>
    </source>
</evidence>
<evidence type="ECO:0000256" key="3">
    <source>
        <dbReference type="ARBA" id="ARBA00022741"/>
    </source>
</evidence>
<evidence type="ECO:0000256" key="1">
    <source>
        <dbReference type="ARBA" id="ARBA00009922"/>
    </source>
</evidence>
<dbReference type="PROSITE" id="PS51217">
    <property type="entry name" value="UVRD_HELICASE_CTER"/>
    <property type="match status" value="1"/>
</dbReference>
<reference evidence="18 19" key="1">
    <citation type="journal article" date="2009" name="Stand. Genomic Sci.">
        <title>Complete genome sequence of Slackia heliotrinireducens type strain (RHS 1).</title>
        <authorList>
            <person name="Pukall R."/>
            <person name="Lapidus A."/>
            <person name="Nolan M."/>
            <person name="Copeland A."/>
            <person name="Glavina Del Rio T."/>
            <person name="Lucas S."/>
            <person name="Chen F."/>
            <person name="Tice H."/>
            <person name="Cheng J.F."/>
            <person name="Chertkov O."/>
            <person name="Bruce D."/>
            <person name="Goodwin L."/>
            <person name="Kuske C."/>
            <person name="Brettin T."/>
            <person name="Detter J.C."/>
            <person name="Han C."/>
            <person name="Pitluck S."/>
            <person name="Pati A."/>
            <person name="Mavrommatis K."/>
            <person name="Ivanova N."/>
            <person name="Ovchinnikova G."/>
            <person name="Chen A."/>
            <person name="Palaniappan K."/>
            <person name="Schneider S."/>
            <person name="Rohde M."/>
            <person name="Chain P."/>
            <person name="D'haeseleer P."/>
            <person name="Goker M."/>
            <person name="Bristow J."/>
            <person name="Eisen J.A."/>
            <person name="Markowitz V."/>
            <person name="Kyrpides N.C."/>
            <person name="Klenk H.P."/>
            <person name="Hugenholtz P."/>
        </authorList>
    </citation>
    <scope>NUCLEOTIDE SEQUENCE [LARGE SCALE GENOMIC DNA]</scope>
    <source>
        <strain evidence="19">ATCC 29202 / DSM 20476 / NCTC 11029 / RHS 1</strain>
    </source>
</reference>
<evidence type="ECO:0000256" key="15">
    <source>
        <dbReference type="PROSITE-ProRule" id="PRU00560"/>
    </source>
</evidence>
<dbReference type="GO" id="GO:0005829">
    <property type="term" value="C:cytosol"/>
    <property type="evidence" value="ECO:0007669"/>
    <property type="project" value="TreeGrafter"/>
</dbReference>
<dbReference type="Proteomes" id="UP000002026">
    <property type="component" value="Chromosome"/>
</dbReference>
<keyword evidence="5 15" id="KW-0378">Hydrolase</keyword>
<evidence type="ECO:0000313" key="18">
    <source>
        <dbReference type="EMBL" id="ACV21900.1"/>
    </source>
</evidence>
<dbReference type="SUPFAM" id="SSF52540">
    <property type="entry name" value="P-loop containing nucleoside triphosphate hydrolases"/>
    <property type="match status" value="1"/>
</dbReference>
<dbReference type="AlphaFoldDB" id="C7N4R5"/>